<feature type="compositionally biased region" description="Basic residues" evidence="1">
    <location>
        <begin position="11"/>
        <end position="28"/>
    </location>
</feature>
<dbReference type="AlphaFoldDB" id="A0A4S2MER2"/>
<comment type="caution">
    <text evidence="2">The sequence shown here is derived from an EMBL/GenBank/DDBJ whole genome shotgun (WGS) entry which is preliminary data.</text>
</comment>
<sequence length="176" mass="19459">VGKSKQELKRDRKKKKKGKPKREHRRRIKQEVDCLAVSSDGGSVDEPIESESPPLNVPCYSVTPTNDDADGSKPLQEQLHCTSSPRLALTSDGDTPGKPVVQTNYNGGWCSELWRARDSDEFMDATRSECLGMSDKIRIMLVAHVGWRYTDGITSSGDEALSTELSPLVNRLATNI</sequence>
<evidence type="ECO:0000256" key="1">
    <source>
        <dbReference type="SAM" id="MobiDB-lite"/>
    </source>
</evidence>
<evidence type="ECO:0000313" key="2">
    <source>
        <dbReference type="EMBL" id="TGZ73489.1"/>
    </source>
</evidence>
<dbReference type="OrthoDB" id="2020758at2759"/>
<organism evidence="2 3">
    <name type="scientific">Opisthorchis felineus</name>
    <dbReference type="NCBI Taxonomy" id="147828"/>
    <lineage>
        <taxon>Eukaryota</taxon>
        <taxon>Metazoa</taxon>
        <taxon>Spiralia</taxon>
        <taxon>Lophotrochozoa</taxon>
        <taxon>Platyhelminthes</taxon>
        <taxon>Trematoda</taxon>
        <taxon>Digenea</taxon>
        <taxon>Opisthorchiida</taxon>
        <taxon>Opisthorchiata</taxon>
        <taxon>Opisthorchiidae</taxon>
        <taxon>Opisthorchis</taxon>
    </lineage>
</organism>
<accession>A0A4S2MER2</accession>
<proteinExistence type="predicted"/>
<keyword evidence="3" id="KW-1185">Reference proteome</keyword>
<feature type="compositionally biased region" description="Basic and acidic residues" evidence="1">
    <location>
        <begin position="1"/>
        <end position="10"/>
    </location>
</feature>
<dbReference type="EMBL" id="SJOL01002671">
    <property type="protein sequence ID" value="TGZ73489.1"/>
    <property type="molecule type" value="Genomic_DNA"/>
</dbReference>
<reference evidence="2 3" key="1">
    <citation type="journal article" date="2019" name="BMC Genomics">
        <title>New insights from Opisthorchis felineus genome: update on genomics of the epidemiologically important liver flukes.</title>
        <authorList>
            <person name="Ershov N.I."/>
            <person name="Mordvinov V.A."/>
            <person name="Prokhortchouk E.B."/>
            <person name="Pakharukova M.Y."/>
            <person name="Gunbin K.V."/>
            <person name="Ustyantsev K."/>
            <person name="Genaev M.A."/>
            <person name="Blinov A.G."/>
            <person name="Mazur A."/>
            <person name="Boulygina E."/>
            <person name="Tsygankova S."/>
            <person name="Khrameeva E."/>
            <person name="Chekanov N."/>
            <person name="Fan G."/>
            <person name="Xiao A."/>
            <person name="Zhang H."/>
            <person name="Xu X."/>
            <person name="Yang H."/>
            <person name="Solovyev V."/>
            <person name="Lee S.M."/>
            <person name="Liu X."/>
            <person name="Afonnikov D.A."/>
            <person name="Skryabin K.G."/>
        </authorList>
    </citation>
    <scope>NUCLEOTIDE SEQUENCE [LARGE SCALE GENOMIC DNA]</scope>
    <source>
        <strain evidence="2">AK-0245</strain>
        <tissue evidence="2">Whole organism</tissue>
    </source>
</reference>
<evidence type="ECO:0000313" key="3">
    <source>
        <dbReference type="Proteomes" id="UP000308267"/>
    </source>
</evidence>
<feature type="region of interest" description="Disordered" evidence="1">
    <location>
        <begin position="1"/>
        <end position="99"/>
    </location>
</feature>
<dbReference type="STRING" id="147828.A0A4S2MER2"/>
<gene>
    <name evidence="2" type="ORF">CRM22_001486</name>
</gene>
<dbReference type="Proteomes" id="UP000308267">
    <property type="component" value="Unassembled WGS sequence"/>
</dbReference>
<name>A0A4S2MER2_OPIFE</name>
<feature type="non-terminal residue" evidence="2">
    <location>
        <position position="1"/>
    </location>
</feature>
<protein>
    <submittedName>
        <fullName evidence="2">Uncharacterized protein</fullName>
    </submittedName>
</protein>